<organism evidence="1 2">
    <name type="scientific">Smallanthus sonchifolius</name>
    <dbReference type="NCBI Taxonomy" id="185202"/>
    <lineage>
        <taxon>Eukaryota</taxon>
        <taxon>Viridiplantae</taxon>
        <taxon>Streptophyta</taxon>
        <taxon>Embryophyta</taxon>
        <taxon>Tracheophyta</taxon>
        <taxon>Spermatophyta</taxon>
        <taxon>Magnoliopsida</taxon>
        <taxon>eudicotyledons</taxon>
        <taxon>Gunneridae</taxon>
        <taxon>Pentapetalae</taxon>
        <taxon>asterids</taxon>
        <taxon>campanulids</taxon>
        <taxon>Asterales</taxon>
        <taxon>Asteraceae</taxon>
        <taxon>Asteroideae</taxon>
        <taxon>Heliantheae alliance</taxon>
        <taxon>Millerieae</taxon>
        <taxon>Smallanthus</taxon>
    </lineage>
</organism>
<keyword evidence="2" id="KW-1185">Reference proteome</keyword>
<dbReference type="Proteomes" id="UP001056120">
    <property type="component" value="Linkage Group LG07"/>
</dbReference>
<sequence length="107" mass="12354">MSLRPHHEAPLSLSKISHRLSSPLTCTPTVFSIACTLQKPNVGKRTDIMTDTQACKALRENGYEVILMNLSRKLRIGIVQASHEEHWAQNSTFWDWYYPARMYANHR</sequence>
<reference evidence="2" key="1">
    <citation type="journal article" date="2022" name="Mol. Ecol. Resour.">
        <title>The genomes of chicory, endive, great burdock and yacon provide insights into Asteraceae palaeo-polyploidization history and plant inulin production.</title>
        <authorList>
            <person name="Fan W."/>
            <person name="Wang S."/>
            <person name="Wang H."/>
            <person name="Wang A."/>
            <person name="Jiang F."/>
            <person name="Liu H."/>
            <person name="Zhao H."/>
            <person name="Xu D."/>
            <person name="Zhang Y."/>
        </authorList>
    </citation>
    <scope>NUCLEOTIDE SEQUENCE [LARGE SCALE GENOMIC DNA]</scope>
    <source>
        <strain evidence="2">cv. Yunnan</strain>
    </source>
</reference>
<accession>A0ACB9ITH9</accession>
<evidence type="ECO:0000313" key="2">
    <source>
        <dbReference type="Proteomes" id="UP001056120"/>
    </source>
</evidence>
<reference evidence="1 2" key="2">
    <citation type="journal article" date="2022" name="Mol. Ecol. Resour.">
        <title>The genomes of chicory, endive, great burdock and yacon provide insights into Asteraceae paleo-polyploidization history and plant inulin production.</title>
        <authorList>
            <person name="Fan W."/>
            <person name="Wang S."/>
            <person name="Wang H."/>
            <person name="Wang A."/>
            <person name="Jiang F."/>
            <person name="Liu H."/>
            <person name="Zhao H."/>
            <person name="Xu D."/>
            <person name="Zhang Y."/>
        </authorList>
    </citation>
    <scope>NUCLEOTIDE SEQUENCE [LARGE SCALE GENOMIC DNA]</scope>
    <source>
        <strain evidence="2">cv. Yunnan</strain>
        <tissue evidence="1">Leaves</tissue>
    </source>
</reference>
<gene>
    <name evidence="1" type="ORF">L1987_21026</name>
</gene>
<proteinExistence type="predicted"/>
<evidence type="ECO:0000313" key="1">
    <source>
        <dbReference type="EMBL" id="KAI3811305.1"/>
    </source>
</evidence>
<protein>
    <submittedName>
        <fullName evidence="1">Uncharacterized protein</fullName>
    </submittedName>
</protein>
<comment type="caution">
    <text evidence="1">The sequence shown here is derived from an EMBL/GenBank/DDBJ whole genome shotgun (WGS) entry which is preliminary data.</text>
</comment>
<name>A0ACB9ITH9_9ASTR</name>
<dbReference type="EMBL" id="CM042024">
    <property type="protein sequence ID" value="KAI3811305.1"/>
    <property type="molecule type" value="Genomic_DNA"/>
</dbReference>